<gene>
    <name evidence="2" type="ORF">IW261DRAFT_1428029</name>
</gene>
<evidence type="ECO:0000256" key="1">
    <source>
        <dbReference type="SAM" id="Phobius"/>
    </source>
</evidence>
<keyword evidence="1" id="KW-0472">Membrane</keyword>
<comment type="caution">
    <text evidence="2">The sequence shown here is derived from an EMBL/GenBank/DDBJ whole genome shotgun (WGS) entry which is preliminary data.</text>
</comment>
<dbReference type="Proteomes" id="UP001175227">
    <property type="component" value="Unassembled WGS sequence"/>
</dbReference>
<organism evidence="2 3">
    <name type="scientific">Armillaria novae-zelandiae</name>
    <dbReference type="NCBI Taxonomy" id="153914"/>
    <lineage>
        <taxon>Eukaryota</taxon>
        <taxon>Fungi</taxon>
        <taxon>Dikarya</taxon>
        <taxon>Basidiomycota</taxon>
        <taxon>Agaricomycotina</taxon>
        <taxon>Agaricomycetes</taxon>
        <taxon>Agaricomycetidae</taxon>
        <taxon>Agaricales</taxon>
        <taxon>Marasmiineae</taxon>
        <taxon>Physalacriaceae</taxon>
        <taxon>Armillaria</taxon>
    </lineage>
</organism>
<accession>A0AA39NBT0</accession>
<keyword evidence="1" id="KW-0812">Transmembrane</keyword>
<proteinExistence type="predicted"/>
<sequence length="190" mass="21653">MLWYMILIYFSSTEKRTTIAIPFLDKERPDILRMTFTLLSGSGWDGQVWMPVVFMVFVALVLDVMMKDVEGFQDGCIDPPLTNTLVEDGGHHLSCITLPQIEHIKLGGQELSQLDGTLNKDYGYRAYHEHEMLLVHLEWVVLVGVVLVVAIFDMVEFEAALLDECQQQQLLLQVPMVLDRAALDSCDYDE</sequence>
<reference evidence="2" key="1">
    <citation type="submission" date="2023-06" db="EMBL/GenBank/DDBJ databases">
        <authorList>
            <consortium name="Lawrence Berkeley National Laboratory"/>
            <person name="Ahrendt S."/>
            <person name="Sahu N."/>
            <person name="Indic B."/>
            <person name="Wong-Bajracharya J."/>
            <person name="Merenyi Z."/>
            <person name="Ke H.-M."/>
            <person name="Monk M."/>
            <person name="Kocsube S."/>
            <person name="Drula E."/>
            <person name="Lipzen A."/>
            <person name="Balint B."/>
            <person name="Henrissat B."/>
            <person name="Andreopoulos B."/>
            <person name="Martin F.M."/>
            <person name="Harder C.B."/>
            <person name="Rigling D."/>
            <person name="Ford K.L."/>
            <person name="Foster G.D."/>
            <person name="Pangilinan J."/>
            <person name="Papanicolaou A."/>
            <person name="Barry K."/>
            <person name="LaButti K."/>
            <person name="Viragh M."/>
            <person name="Koriabine M."/>
            <person name="Yan M."/>
            <person name="Riley R."/>
            <person name="Champramary S."/>
            <person name="Plett K.L."/>
            <person name="Tsai I.J."/>
            <person name="Slot J."/>
            <person name="Sipos G."/>
            <person name="Plett J."/>
            <person name="Nagy L.G."/>
            <person name="Grigoriev I.V."/>
        </authorList>
    </citation>
    <scope>NUCLEOTIDE SEQUENCE</scope>
    <source>
        <strain evidence="2">ICMP 16352</strain>
    </source>
</reference>
<evidence type="ECO:0000313" key="3">
    <source>
        <dbReference type="Proteomes" id="UP001175227"/>
    </source>
</evidence>
<dbReference type="AlphaFoldDB" id="A0AA39NBT0"/>
<evidence type="ECO:0000313" key="2">
    <source>
        <dbReference type="EMBL" id="KAK0462742.1"/>
    </source>
</evidence>
<keyword evidence="3" id="KW-1185">Reference proteome</keyword>
<dbReference type="EMBL" id="JAUEPR010000124">
    <property type="protein sequence ID" value="KAK0462742.1"/>
    <property type="molecule type" value="Genomic_DNA"/>
</dbReference>
<protein>
    <submittedName>
        <fullName evidence="2">Uncharacterized protein</fullName>
    </submittedName>
</protein>
<name>A0AA39NBT0_9AGAR</name>
<feature type="transmembrane region" description="Helical" evidence="1">
    <location>
        <begin position="133"/>
        <end position="152"/>
    </location>
</feature>
<feature type="transmembrane region" description="Helical" evidence="1">
    <location>
        <begin position="48"/>
        <end position="65"/>
    </location>
</feature>
<keyword evidence="1" id="KW-1133">Transmembrane helix</keyword>